<dbReference type="InterPro" id="IPR018967">
    <property type="entry name" value="FeS-contain_CDGSH-typ"/>
</dbReference>
<dbReference type="AlphaFoldDB" id="A0A4R2L2D1"/>
<organism evidence="6 7">
    <name type="scientific">Plasticicumulans lactativorans</name>
    <dbReference type="NCBI Taxonomy" id="1133106"/>
    <lineage>
        <taxon>Bacteria</taxon>
        <taxon>Pseudomonadati</taxon>
        <taxon>Pseudomonadota</taxon>
        <taxon>Gammaproteobacteria</taxon>
        <taxon>Candidatus Competibacteraceae</taxon>
        <taxon>Plasticicumulans</taxon>
    </lineage>
</organism>
<proteinExistence type="predicted"/>
<dbReference type="EMBL" id="SLWY01000013">
    <property type="protein sequence ID" value="TCO80624.1"/>
    <property type="molecule type" value="Genomic_DNA"/>
</dbReference>
<feature type="domain" description="Iron-binding zinc finger CDGSH type" evidence="5">
    <location>
        <begin position="46"/>
        <end position="81"/>
    </location>
</feature>
<comment type="caution">
    <text evidence="6">The sequence shown here is derived from an EMBL/GenBank/DDBJ whole genome shotgun (WGS) entry which is preliminary data.</text>
</comment>
<dbReference type="SMART" id="SM00704">
    <property type="entry name" value="ZnF_CDGSH"/>
    <property type="match status" value="2"/>
</dbReference>
<gene>
    <name evidence="6" type="ORF">EV699_113102</name>
</gene>
<evidence type="ECO:0000256" key="3">
    <source>
        <dbReference type="ARBA" id="ARBA00023004"/>
    </source>
</evidence>
<evidence type="ECO:0000256" key="1">
    <source>
        <dbReference type="ARBA" id="ARBA00022714"/>
    </source>
</evidence>
<feature type="domain" description="Iron-binding zinc finger CDGSH type" evidence="5">
    <location>
        <begin position="7"/>
        <end position="45"/>
    </location>
</feature>
<keyword evidence="2" id="KW-0479">Metal-binding</keyword>
<keyword evidence="1" id="KW-0001">2Fe-2S</keyword>
<keyword evidence="7" id="KW-1185">Reference proteome</keyword>
<dbReference type="RefSeq" id="WP_132543298.1">
    <property type="nucleotide sequence ID" value="NZ_SLWY01000013.1"/>
</dbReference>
<reference evidence="6 7" key="1">
    <citation type="submission" date="2019-03" db="EMBL/GenBank/DDBJ databases">
        <title>Genomic Encyclopedia of Type Strains, Phase IV (KMG-IV): sequencing the most valuable type-strain genomes for metagenomic binning, comparative biology and taxonomic classification.</title>
        <authorList>
            <person name="Goeker M."/>
        </authorList>
    </citation>
    <scope>NUCLEOTIDE SEQUENCE [LARGE SCALE GENOMIC DNA]</scope>
    <source>
        <strain evidence="6 7">DSM 25287</strain>
    </source>
</reference>
<dbReference type="GO" id="GO:0051537">
    <property type="term" value="F:2 iron, 2 sulfur cluster binding"/>
    <property type="evidence" value="ECO:0007669"/>
    <property type="project" value="UniProtKB-KW"/>
</dbReference>
<dbReference type="InterPro" id="IPR042216">
    <property type="entry name" value="MitoNEET_CISD"/>
</dbReference>
<dbReference type="Proteomes" id="UP000295765">
    <property type="component" value="Unassembled WGS sequence"/>
</dbReference>
<protein>
    <submittedName>
        <fullName evidence="6">Iron-binding CDGSH zinc finger protein</fullName>
    </submittedName>
</protein>
<keyword evidence="3" id="KW-0408">Iron</keyword>
<dbReference type="Pfam" id="PF09360">
    <property type="entry name" value="zf-CDGSH"/>
    <property type="match status" value="2"/>
</dbReference>
<dbReference type="GO" id="GO:0046872">
    <property type="term" value="F:metal ion binding"/>
    <property type="evidence" value="ECO:0007669"/>
    <property type="project" value="UniProtKB-KW"/>
</dbReference>
<accession>A0A4R2L2D1</accession>
<sequence>MSLFDRQSPYILDLEPGSRVFICQCGHTGNPPFCDGTHKRHPGFAPSAQVVPADGKLFVCGCGHSARRPLCDGTHKKLRKPPAA</sequence>
<evidence type="ECO:0000313" key="6">
    <source>
        <dbReference type="EMBL" id="TCO80624.1"/>
    </source>
</evidence>
<dbReference type="Gene3D" id="3.40.5.90">
    <property type="entry name" value="CDGSH iron-sulfur domain, mitoNEET-type"/>
    <property type="match status" value="2"/>
</dbReference>
<dbReference type="OrthoDB" id="9795032at2"/>
<evidence type="ECO:0000256" key="2">
    <source>
        <dbReference type="ARBA" id="ARBA00022723"/>
    </source>
</evidence>
<dbReference type="PANTHER" id="PTHR46491:SF3">
    <property type="entry name" value="CDGSH IRON-SULFUR DOMAIN-CONTAINING PROTEIN 3, MITOCHONDRIAL"/>
    <property type="match status" value="1"/>
</dbReference>
<evidence type="ECO:0000313" key="7">
    <source>
        <dbReference type="Proteomes" id="UP000295765"/>
    </source>
</evidence>
<keyword evidence="4" id="KW-0411">Iron-sulfur</keyword>
<evidence type="ECO:0000256" key="4">
    <source>
        <dbReference type="ARBA" id="ARBA00023014"/>
    </source>
</evidence>
<dbReference type="GO" id="GO:0005737">
    <property type="term" value="C:cytoplasm"/>
    <property type="evidence" value="ECO:0007669"/>
    <property type="project" value="UniProtKB-ARBA"/>
</dbReference>
<dbReference type="InterPro" id="IPR052950">
    <property type="entry name" value="CISD"/>
</dbReference>
<dbReference type="PANTHER" id="PTHR46491">
    <property type="entry name" value="CDGSH IRON SULFUR DOMAIN PROTEIN HOMOLOG"/>
    <property type="match status" value="1"/>
</dbReference>
<name>A0A4R2L2D1_9GAMM</name>
<evidence type="ECO:0000259" key="5">
    <source>
        <dbReference type="SMART" id="SM00704"/>
    </source>
</evidence>